<dbReference type="KEGG" id="cdet:87940414"/>
<dbReference type="EMBL" id="CP137306">
    <property type="protein sequence ID" value="WQF78897.1"/>
    <property type="molecule type" value="Genomic_DNA"/>
</dbReference>
<name>A0AAX4I679_9PEZI</name>
<evidence type="ECO:0000256" key="1">
    <source>
        <dbReference type="SAM" id="Phobius"/>
    </source>
</evidence>
<proteinExistence type="predicted"/>
<dbReference type="Proteomes" id="UP001322277">
    <property type="component" value="Chromosome 2"/>
</dbReference>
<sequence>MPLTPRSCSPKAKASAEVLFFLSLRLLLPLTNHLGGAASLWTLGQCFLLSLTQACVYVLWGFLCVTTACDRPCHLEEHHTTPHHTTPRLKTGLWTEADSRFRKTQRSQDPPCRSASACTVCLCVLCFAVLCCALLCFAALCCARAAFSDFRGCLL</sequence>
<accession>A0AAX4I679</accession>
<keyword evidence="1" id="KW-0472">Membrane</keyword>
<dbReference type="GeneID" id="87940414"/>
<dbReference type="RefSeq" id="XP_062776121.1">
    <property type="nucleotide sequence ID" value="XM_062920070.1"/>
</dbReference>
<evidence type="ECO:0000313" key="2">
    <source>
        <dbReference type="EMBL" id="WQF78897.1"/>
    </source>
</evidence>
<keyword evidence="3" id="KW-1185">Reference proteome</keyword>
<protein>
    <submittedName>
        <fullName evidence="2">Uncharacterized protein</fullName>
    </submittedName>
</protein>
<gene>
    <name evidence="2" type="ORF">CDEST_03911</name>
</gene>
<feature type="transmembrane region" description="Helical" evidence="1">
    <location>
        <begin position="47"/>
        <end position="69"/>
    </location>
</feature>
<keyword evidence="1" id="KW-0812">Transmembrane</keyword>
<organism evidence="2 3">
    <name type="scientific">Colletotrichum destructivum</name>
    <dbReference type="NCBI Taxonomy" id="34406"/>
    <lineage>
        <taxon>Eukaryota</taxon>
        <taxon>Fungi</taxon>
        <taxon>Dikarya</taxon>
        <taxon>Ascomycota</taxon>
        <taxon>Pezizomycotina</taxon>
        <taxon>Sordariomycetes</taxon>
        <taxon>Hypocreomycetidae</taxon>
        <taxon>Glomerellales</taxon>
        <taxon>Glomerellaceae</taxon>
        <taxon>Colletotrichum</taxon>
        <taxon>Colletotrichum destructivum species complex</taxon>
    </lineage>
</organism>
<evidence type="ECO:0000313" key="3">
    <source>
        <dbReference type="Proteomes" id="UP001322277"/>
    </source>
</evidence>
<keyword evidence="1" id="KW-1133">Transmembrane helix</keyword>
<feature type="transmembrane region" description="Helical" evidence="1">
    <location>
        <begin position="115"/>
        <end position="140"/>
    </location>
</feature>
<dbReference type="AlphaFoldDB" id="A0AAX4I679"/>
<reference evidence="3" key="1">
    <citation type="journal article" date="2023" name="bioRxiv">
        <title>Complete genome of the Medicago anthracnose fungus, Colletotrichum destructivum, reveals a mini-chromosome-like region within a core chromosome.</title>
        <authorList>
            <person name="Lapalu N."/>
            <person name="Simon A."/>
            <person name="Lu A."/>
            <person name="Plaumann P.-L."/>
            <person name="Amselem J."/>
            <person name="Pigne S."/>
            <person name="Auger A."/>
            <person name="Koch C."/>
            <person name="Dallery J.-F."/>
            <person name="O'Connell R.J."/>
        </authorList>
    </citation>
    <scope>NUCLEOTIDE SEQUENCE [LARGE SCALE GENOMIC DNA]</scope>
    <source>
        <strain evidence="3">CBS 520.97</strain>
    </source>
</reference>